<feature type="compositionally biased region" description="Polar residues" evidence="1">
    <location>
        <begin position="83"/>
        <end position="95"/>
    </location>
</feature>
<feature type="compositionally biased region" description="Basic and acidic residues" evidence="1">
    <location>
        <begin position="120"/>
        <end position="130"/>
    </location>
</feature>
<reference evidence="2" key="1">
    <citation type="submission" date="2021-06" db="EMBL/GenBank/DDBJ databases">
        <authorList>
            <person name="Hodson N. C."/>
            <person name="Mongue J. A."/>
            <person name="Jaron S. K."/>
        </authorList>
    </citation>
    <scope>NUCLEOTIDE SEQUENCE</scope>
</reference>
<sequence>VVSEYTVYKYLAKQGYRPRRPNYVFQKLQEEFTPTESTAEVSAEDTAEVISEVEMVVQESMHVVDEHSELAMENGQRHCSKVDTLSNLGTSPNSSGKRKLIPPCEKAFADSATGKRAKFKVGERKGDFIPERIPGSSNDGSSSSSTSPEIICDYECINDPSS</sequence>
<feature type="region of interest" description="Disordered" evidence="1">
    <location>
        <begin position="82"/>
        <end position="101"/>
    </location>
</feature>
<name>A0A8J2LC49_9HEXA</name>
<feature type="compositionally biased region" description="Low complexity" evidence="1">
    <location>
        <begin position="136"/>
        <end position="147"/>
    </location>
</feature>
<proteinExistence type="predicted"/>
<dbReference type="AlphaFoldDB" id="A0A8J2LC49"/>
<keyword evidence="3" id="KW-1185">Reference proteome</keyword>
<gene>
    <name evidence="2" type="ORF">AFUS01_LOCUS40959</name>
</gene>
<feature type="non-terminal residue" evidence="2">
    <location>
        <position position="162"/>
    </location>
</feature>
<accession>A0A8J2LC49</accession>
<protein>
    <submittedName>
        <fullName evidence="2">Uncharacterized protein</fullName>
    </submittedName>
</protein>
<comment type="caution">
    <text evidence="2">The sequence shown here is derived from an EMBL/GenBank/DDBJ whole genome shotgun (WGS) entry which is preliminary data.</text>
</comment>
<feature type="non-terminal residue" evidence="2">
    <location>
        <position position="1"/>
    </location>
</feature>
<dbReference type="EMBL" id="CAJVCH010559387">
    <property type="protein sequence ID" value="CAG7831205.1"/>
    <property type="molecule type" value="Genomic_DNA"/>
</dbReference>
<organism evidence="2 3">
    <name type="scientific">Allacma fusca</name>
    <dbReference type="NCBI Taxonomy" id="39272"/>
    <lineage>
        <taxon>Eukaryota</taxon>
        <taxon>Metazoa</taxon>
        <taxon>Ecdysozoa</taxon>
        <taxon>Arthropoda</taxon>
        <taxon>Hexapoda</taxon>
        <taxon>Collembola</taxon>
        <taxon>Symphypleona</taxon>
        <taxon>Sminthuridae</taxon>
        <taxon>Allacma</taxon>
    </lineage>
</organism>
<dbReference type="Proteomes" id="UP000708208">
    <property type="component" value="Unassembled WGS sequence"/>
</dbReference>
<evidence type="ECO:0000313" key="2">
    <source>
        <dbReference type="EMBL" id="CAG7831205.1"/>
    </source>
</evidence>
<evidence type="ECO:0000256" key="1">
    <source>
        <dbReference type="SAM" id="MobiDB-lite"/>
    </source>
</evidence>
<evidence type="ECO:0000313" key="3">
    <source>
        <dbReference type="Proteomes" id="UP000708208"/>
    </source>
</evidence>
<feature type="region of interest" description="Disordered" evidence="1">
    <location>
        <begin position="112"/>
        <end position="151"/>
    </location>
</feature>